<dbReference type="EMBL" id="JACHEF010000016">
    <property type="protein sequence ID" value="MBB6414231.1"/>
    <property type="molecule type" value="Genomic_DNA"/>
</dbReference>
<keyword evidence="2" id="KW-1185">Reference proteome</keyword>
<gene>
    <name evidence="1" type="ORF">HNQ71_006940</name>
</gene>
<organism evidence="1 2">
    <name type="scientific">Mesorhizobium sangaii</name>
    <dbReference type="NCBI Taxonomy" id="505389"/>
    <lineage>
        <taxon>Bacteria</taxon>
        <taxon>Pseudomonadati</taxon>
        <taxon>Pseudomonadota</taxon>
        <taxon>Alphaproteobacteria</taxon>
        <taxon>Hyphomicrobiales</taxon>
        <taxon>Phyllobacteriaceae</taxon>
        <taxon>Mesorhizobium</taxon>
    </lineage>
</organism>
<reference evidence="1 2" key="1">
    <citation type="submission" date="2020-08" db="EMBL/GenBank/DDBJ databases">
        <title>Genomic Encyclopedia of Type Strains, Phase IV (KMG-IV): sequencing the most valuable type-strain genomes for metagenomic binning, comparative biology and taxonomic classification.</title>
        <authorList>
            <person name="Goeker M."/>
        </authorList>
    </citation>
    <scope>NUCLEOTIDE SEQUENCE [LARGE SCALE GENOMIC DNA]</scope>
    <source>
        <strain evidence="1 2">DSM 100039</strain>
    </source>
</reference>
<sequence>MSHRRRSAYLELRSQKFNFDSNFFLNFTYCDIVRRLIWLNAASGKHEPAILEVFNEQCLIMVTWVKYYNTAYKSLLHVYYLWLKYTISVR</sequence>
<evidence type="ECO:0000313" key="2">
    <source>
        <dbReference type="Proteomes" id="UP000556329"/>
    </source>
</evidence>
<dbReference type="AlphaFoldDB" id="A0A841PJP1"/>
<protein>
    <submittedName>
        <fullName evidence="1">Uncharacterized protein</fullName>
    </submittedName>
</protein>
<comment type="caution">
    <text evidence="1">The sequence shown here is derived from an EMBL/GenBank/DDBJ whole genome shotgun (WGS) entry which is preliminary data.</text>
</comment>
<evidence type="ECO:0000313" key="1">
    <source>
        <dbReference type="EMBL" id="MBB6414231.1"/>
    </source>
</evidence>
<dbReference type="Proteomes" id="UP000556329">
    <property type="component" value="Unassembled WGS sequence"/>
</dbReference>
<proteinExistence type="predicted"/>
<name>A0A841PJP1_9HYPH</name>
<accession>A0A841PJP1</accession>